<dbReference type="AlphaFoldDB" id="A0A371HNK1"/>
<proteinExistence type="predicted"/>
<accession>A0A371HNK1</accession>
<evidence type="ECO:0000313" key="3">
    <source>
        <dbReference type="Proteomes" id="UP000257109"/>
    </source>
</evidence>
<dbReference type="Proteomes" id="UP000257109">
    <property type="component" value="Unassembled WGS sequence"/>
</dbReference>
<gene>
    <name evidence="2" type="ORF">CR513_11948</name>
</gene>
<reference evidence="2" key="1">
    <citation type="submission" date="2018-05" db="EMBL/GenBank/DDBJ databases">
        <title>Draft genome of Mucuna pruriens seed.</title>
        <authorList>
            <person name="Nnadi N.E."/>
            <person name="Vos R."/>
            <person name="Hasami M.H."/>
            <person name="Devisetty U.K."/>
            <person name="Aguiy J.C."/>
        </authorList>
    </citation>
    <scope>NUCLEOTIDE SEQUENCE [LARGE SCALE GENOMIC DNA]</scope>
    <source>
        <strain evidence="2">JCA_2017</strain>
    </source>
</reference>
<organism evidence="2 3">
    <name type="scientific">Mucuna pruriens</name>
    <name type="common">Velvet bean</name>
    <name type="synonym">Dolichos pruriens</name>
    <dbReference type="NCBI Taxonomy" id="157652"/>
    <lineage>
        <taxon>Eukaryota</taxon>
        <taxon>Viridiplantae</taxon>
        <taxon>Streptophyta</taxon>
        <taxon>Embryophyta</taxon>
        <taxon>Tracheophyta</taxon>
        <taxon>Spermatophyta</taxon>
        <taxon>Magnoliopsida</taxon>
        <taxon>eudicotyledons</taxon>
        <taxon>Gunneridae</taxon>
        <taxon>Pentapetalae</taxon>
        <taxon>rosids</taxon>
        <taxon>fabids</taxon>
        <taxon>Fabales</taxon>
        <taxon>Fabaceae</taxon>
        <taxon>Papilionoideae</taxon>
        <taxon>50 kb inversion clade</taxon>
        <taxon>NPAAA clade</taxon>
        <taxon>indigoferoid/millettioid clade</taxon>
        <taxon>Phaseoleae</taxon>
        <taxon>Mucuna</taxon>
    </lineage>
</organism>
<dbReference type="OrthoDB" id="542221at2759"/>
<feature type="non-terminal residue" evidence="2">
    <location>
        <position position="1"/>
    </location>
</feature>
<evidence type="ECO:0000256" key="1">
    <source>
        <dbReference type="SAM" id="MobiDB-lite"/>
    </source>
</evidence>
<dbReference type="InterPro" id="IPR043128">
    <property type="entry name" value="Rev_trsase/Diguanyl_cyclase"/>
</dbReference>
<dbReference type="InterPro" id="IPR043502">
    <property type="entry name" value="DNA/RNA_pol_sf"/>
</dbReference>
<dbReference type="EMBL" id="QJKJ01002099">
    <property type="protein sequence ID" value="RDY04350.1"/>
    <property type="molecule type" value="Genomic_DNA"/>
</dbReference>
<feature type="region of interest" description="Disordered" evidence="1">
    <location>
        <begin position="70"/>
        <end position="89"/>
    </location>
</feature>
<comment type="caution">
    <text evidence="2">The sequence shown here is derived from an EMBL/GenBank/DDBJ whole genome shotgun (WGS) entry which is preliminary data.</text>
</comment>
<sequence>MCVDYSNLNKACHKDSYPLSSINQLVDWSMGHHPWEERGSKTELYAGFTNSLDARPKKLGVAISSLQAGSLDTRPKSLNDPGRSNAVAA</sequence>
<dbReference type="SUPFAM" id="SSF56672">
    <property type="entry name" value="DNA/RNA polymerases"/>
    <property type="match status" value="1"/>
</dbReference>
<dbReference type="Gene3D" id="3.30.70.270">
    <property type="match status" value="1"/>
</dbReference>
<keyword evidence="3" id="KW-1185">Reference proteome</keyword>
<protein>
    <submittedName>
        <fullName evidence="2">Uncharacterized protein</fullName>
    </submittedName>
</protein>
<name>A0A371HNK1_MUCPR</name>
<evidence type="ECO:0000313" key="2">
    <source>
        <dbReference type="EMBL" id="RDY04350.1"/>
    </source>
</evidence>